<comment type="similarity">
    <text evidence="2">Belongs to the SELO family.</text>
</comment>
<dbReference type="PANTHER" id="PTHR32057">
    <property type="entry name" value="PROTEIN ADENYLYLTRANSFERASE SELO, MITOCHONDRIAL"/>
    <property type="match status" value="1"/>
</dbReference>
<keyword evidence="6" id="KW-0547">Nucleotide-binding</keyword>
<evidence type="ECO:0000256" key="4">
    <source>
        <dbReference type="ARBA" id="ARBA00022695"/>
    </source>
</evidence>
<dbReference type="Gene3D" id="3.40.30.10">
    <property type="entry name" value="Glutaredoxin"/>
    <property type="match status" value="1"/>
</dbReference>
<dbReference type="Proteomes" id="UP001152797">
    <property type="component" value="Unassembled WGS sequence"/>
</dbReference>
<keyword evidence="4" id="KW-0548">Nucleotidyltransferase</keyword>
<dbReference type="OrthoDB" id="2121326at2759"/>
<evidence type="ECO:0000256" key="7">
    <source>
        <dbReference type="ARBA" id="ARBA00022840"/>
    </source>
</evidence>
<sequence>MAEFQEFSASADHSWLRDLVPDPETAQHEPNRTSRQVRSGHYVRVKPTPLPKPKLVAYSERMAQELKLSKVVTSEVQRGRGHRSTKRHLSNEFVWGTRMSGMRLPGIWFLAMLLGGEALKMELTDSNFKKALEGKNAFVFFQAPWCGHCRKLQPEWDQMAKLYADTPNVIIGQVDCTGSGQGFCGENQVQGYPTLKLWKDGKMSDYNGGRDFNSLKREVEKKLDPRPACSLESKDACKPEDLKVLEESEKMTKAERAAKIKTVQKEIADAKTEAAELEKKAKRLTESLDLIKAGGQTVEKVEQLLNDEDWRAHCEGRTCVVAFLPHIFDDGAAGRNEKIKVLDQILKDTKKDGKSVGFMWSQGGDQFELEEALGLQFGFPAVIAVNFGKGRFGVHRGTFDKDSVSQFLTSLSRGGTPLAPYPASAKAVKADPWDGKAPRLLRNSFQRMTQRRAFLRFFSGDVDAIEGFDSWATPYALSIYGQEMYDNCPFKNGNGYGDGRALSIGEVVIEGRRWEMQLKGGGTTPFCRSADGRAVLRSSVREFLVSEAMHALGVSTTRALSLIVSEEETVDRPWYDQSKTRPEVNEAFLVEVAPQLADAPSELKQMAIAQLRSQLRNPDRLQTEKCAICCRVAPSFLRVGHLELHGRRARRSARDSEPFQQLELIVKHALKREYSDVDDPTVDLEQRILRMIQEFAKRLSKLMADWLRVGYCQGNFNSDNCLIAGRTMDYGPFGFMEKYDPLWNMWVGGGEHFAFMNQPKAAQKNFVSFVKALQPLLSPAAQQEAQREVDGFEELCQRICGEHCWRPKLGLSRWDSEGQELFQDLEELMAESSIDYTIFWRQLAMLPENTDALRPAFYSSLPVEREQRWTTWLQRWHRCSPDAVLMRRTSPKFVPREWMLVEAYEAAQKGDFSVVETLQQLFASPFDEHSAEARYFQKAPPKVENLGGVAFMS</sequence>
<dbReference type="Pfam" id="PF00085">
    <property type="entry name" value="Thioredoxin"/>
    <property type="match status" value="1"/>
</dbReference>
<gene>
    <name evidence="12" type="ORF">C1SCF055_LOCUS42136</name>
</gene>
<reference evidence="12" key="1">
    <citation type="submission" date="2022-10" db="EMBL/GenBank/DDBJ databases">
        <authorList>
            <person name="Chen Y."/>
            <person name="Dougan E. K."/>
            <person name="Chan C."/>
            <person name="Rhodes N."/>
            <person name="Thang M."/>
        </authorList>
    </citation>
    <scope>NUCLEOTIDE SEQUENCE</scope>
</reference>
<dbReference type="Pfam" id="PF24541">
    <property type="entry name" value="Thioredox_PDIA6_C"/>
    <property type="match status" value="1"/>
</dbReference>
<dbReference type="EMBL" id="CAMXCT020006638">
    <property type="protein sequence ID" value="CAL1170870.1"/>
    <property type="molecule type" value="Genomic_DNA"/>
</dbReference>
<dbReference type="InterPro" id="IPR013766">
    <property type="entry name" value="Thioredoxin_domain"/>
</dbReference>
<keyword evidence="10" id="KW-0175">Coiled coil</keyword>
<protein>
    <recommendedName>
        <fullName evidence="9">Selenoprotein O</fullName>
    </recommendedName>
</protein>
<dbReference type="AlphaFoldDB" id="A0A9P1LZ76"/>
<organism evidence="12">
    <name type="scientific">Cladocopium goreaui</name>
    <dbReference type="NCBI Taxonomy" id="2562237"/>
    <lineage>
        <taxon>Eukaryota</taxon>
        <taxon>Sar</taxon>
        <taxon>Alveolata</taxon>
        <taxon>Dinophyceae</taxon>
        <taxon>Suessiales</taxon>
        <taxon>Symbiodiniaceae</taxon>
        <taxon>Cladocopium</taxon>
    </lineage>
</organism>
<evidence type="ECO:0000256" key="6">
    <source>
        <dbReference type="ARBA" id="ARBA00022741"/>
    </source>
</evidence>
<accession>A0A9P1LZ76</accession>
<dbReference type="EMBL" id="CAMXCT010006638">
    <property type="protein sequence ID" value="CAI4017495.1"/>
    <property type="molecule type" value="Genomic_DNA"/>
</dbReference>
<evidence type="ECO:0000256" key="5">
    <source>
        <dbReference type="ARBA" id="ARBA00022723"/>
    </source>
</evidence>
<keyword evidence="14" id="KW-1185">Reference proteome</keyword>
<feature type="coiled-coil region" evidence="10">
    <location>
        <begin position="260"/>
        <end position="294"/>
    </location>
</feature>
<evidence type="ECO:0000256" key="9">
    <source>
        <dbReference type="ARBA" id="ARBA00031547"/>
    </source>
</evidence>
<evidence type="ECO:0000256" key="10">
    <source>
        <dbReference type="SAM" id="Coils"/>
    </source>
</evidence>
<comment type="cofactor">
    <cofactor evidence="1">
        <name>Mg(2+)</name>
        <dbReference type="ChEBI" id="CHEBI:18420"/>
    </cofactor>
</comment>
<proteinExistence type="inferred from homology"/>
<dbReference type="EMBL" id="CAMXCT030006638">
    <property type="protein sequence ID" value="CAL4804807.1"/>
    <property type="molecule type" value="Genomic_DNA"/>
</dbReference>
<keyword evidence="7" id="KW-0067">ATP-binding</keyword>
<evidence type="ECO:0000256" key="1">
    <source>
        <dbReference type="ARBA" id="ARBA00001946"/>
    </source>
</evidence>
<dbReference type="InterPro" id="IPR036249">
    <property type="entry name" value="Thioredoxin-like_sf"/>
</dbReference>
<dbReference type="InterPro" id="IPR003846">
    <property type="entry name" value="SelO"/>
</dbReference>
<evidence type="ECO:0000256" key="2">
    <source>
        <dbReference type="ARBA" id="ARBA00009747"/>
    </source>
</evidence>
<dbReference type="PANTHER" id="PTHR32057:SF14">
    <property type="entry name" value="PROTEIN ADENYLYLTRANSFERASE SELO, MITOCHONDRIAL"/>
    <property type="match status" value="1"/>
</dbReference>
<evidence type="ECO:0000256" key="3">
    <source>
        <dbReference type="ARBA" id="ARBA00022679"/>
    </source>
</evidence>
<keyword evidence="8" id="KW-0460">Magnesium</keyword>
<evidence type="ECO:0000256" key="8">
    <source>
        <dbReference type="ARBA" id="ARBA00022842"/>
    </source>
</evidence>
<dbReference type="PROSITE" id="PS51352">
    <property type="entry name" value="THIOREDOXIN_2"/>
    <property type="match status" value="1"/>
</dbReference>
<evidence type="ECO:0000313" key="13">
    <source>
        <dbReference type="EMBL" id="CAL1170870.1"/>
    </source>
</evidence>
<comment type="caution">
    <text evidence="12">The sequence shown here is derived from an EMBL/GenBank/DDBJ whole genome shotgun (WGS) entry which is preliminary data.</text>
</comment>
<name>A0A9P1LZ76_9DINO</name>
<keyword evidence="5" id="KW-0479">Metal-binding</keyword>
<dbReference type="SUPFAM" id="SSF52833">
    <property type="entry name" value="Thioredoxin-like"/>
    <property type="match status" value="1"/>
</dbReference>
<dbReference type="Pfam" id="PF02696">
    <property type="entry name" value="SelO"/>
    <property type="match status" value="2"/>
</dbReference>
<evidence type="ECO:0000259" key="11">
    <source>
        <dbReference type="PROSITE" id="PS51352"/>
    </source>
</evidence>
<evidence type="ECO:0000313" key="14">
    <source>
        <dbReference type="Proteomes" id="UP001152797"/>
    </source>
</evidence>
<dbReference type="GO" id="GO:0070733">
    <property type="term" value="F:AMPylase activity"/>
    <property type="evidence" value="ECO:0007669"/>
    <property type="project" value="TreeGrafter"/>
</dbReference>
<dbReference type="InterPro" id="IPR057305">
    <property type="entry name" value="Thioredox_PDIA6_C"/>
</dbReference>
<dbReference type="GO" id="GO:0005524">
    <property type="term" value="F:ATP binding"/>
    <property type="evidence" value="ECO:0007669"/>
    <property type="project" value="UniProtKB-KW"/>
</dbReference>
<dbReference type="GO" id="GO:0046872">
    <property type="term" value="F:metal ion binding"/>
    <property type="evidence" value="ECO:0007669"/>
    <property type="project" value="UniProtKB-KW"/>
</dbReference>
<evidence type="ECO:0000313" key="12">
    <source>
        <dbReference type="EMBL" id="CAI4017495.1"/>
    </source>
</evidence>
<reference evidence="13" key="2">
    <citation type="submission" date="2024-04" db="EMBL/GenBank/DDBJ databases">
        <authorList>
            <person name="Chen Y."/>
            <person name="Shah S."/>
            <person name="Dougan E. K."/>
            <person name="Thang M."/>
            <person name="Chan C."/>
        </authorList>
    </citation>
    <scope>NUCLEOTIDE SEQUENCE [LARGE SCALE GENOMIC DNA]</scope>
</reference>
<keyword evidence="3" id="KW-0808">Transferase</keyword>
<feature type="domain" description="Thioredoxin" evidence="11">
    <location>
        <begin position="112"/>
        <end position="224"/>
    </location>
</feature>
<dbReference type="GO" id="GO:0005739">
    <property type="term" value="C:mitochondrion"/>
    <property type="evidence" value="ECO:0007669"/>
    <property type="project" value="TreeGrafter"/>
</dbReference>